<dbReference type="SUPFAM" id="SSF81383">
    <property type="entry name" value="F-box domain"/>
    <property type="match status" value="1"/>
</dbReference>
<name>A0AAD7ACJ3_9AGAR</name>
<reference evidence="1" key="1">
    <citation type="submission" date="2023-03" db="EMBL/GenBank/DDBJ databases">
        <title>Massive genome expansion in bonnet fungi (Mycena s.s.) driven by repeated elements and novel gene families across ecological guilds.</title>
        <authorList>
            <consortium name="Lawrence Berkeley National Laboratory"/>
            <person name="Harder C.B."/>
            <person name="Miyauchi S."/>
            <person name="Viragh M."/>
            <person name="Kuo A."/>
            <person name="Thoen E."/>
            <person name="Andreopoulos B."/>
            <person name="Lu D."/>
            <person name="Skrede I."/>
            <person name="Drula E."/>
            <person name="Henrissat B."/>
            <person name="Morin E."/>
            <person name="Kohler A."/>
            <person name="Barry K."/>
            <person name="LaButti K."/>
            <person name="Morin E."/>
            <person name="Salamov A."/>
            <person name="Lipzen A."/>
            <person name="Mereny Z."/>
            <person name="Hegedus B."/>
            <person name="Baldrian P."/>
            <person name="Stursova M."/>
            <person name="Weitz H."/>
            <person name="Taylor A."/>
            <person name="Grigoriev I.V."/>
            <person name="Nagy L.G."/>
            <person name="Martin F."/>
            <person name="Kauserud H."/>
        </authorList>
    </citation>
    <scope>NUCLEOTIDE SEQUENCE</scope>
    <source>
        <strain evidence="1">CBHHK002</strain>
    </source>
</reference>
<proteinExistence type="predicted"/>
<dbReference type="EMBL" id="JARIHO010000009">
    <property type="protein sequence ID" value="KAJ7355341.1"/>
    <property type="molecule type" value="Genomic_DNA"/>
</dbReference>
<gene>
    <name evidence="1" type="ORF">DFH08DRAFT_852225</name>
</gene>
<evidence type="ECO:0000313" key="1">
    <source>
        <dbReference type="EMBL" id="KAJ7355341.1"/>
    </source>
</evidence>
<accession>A0AAD7ACJ3</accession>
<evidence type="ECO:0000313" key="2">
    <source>
        <dbReference type="Proteomes" id="UP001218218"/>
    </source>
</evidence>
<keyword evidence="2" id="KW-1185">Reference proteome</keyword>
<dbReference type="Proteomes" id="UP001218218">
    <property type="component" value="Unassembled WGS sequence"/>
</dbReference>
<dbReference type="InterPro" id="IPR036047">
    <property type="entry name" value="F-box-like_dom_sf"/>
</dbReference>
<sequence>MAPSTTSAAFSLDEDLEEAALPFTVPDPMDELFSEVSVRDRESINYVSAETWKSFRIAQAKSKSGPQDLSMFPAMQLDIVLEILGYLHPLELLQVSRANKAFRELLYAPITDLTWRNSFLVENDRDSPDTDSANPDSSPYQIPLCPPHMSGRRWARLLFGPQICQECGQSGAEVEHLLFRFACFPCLEKNLEDVVPGYPVNHEIHTALHRTYHGVGSDDDLDPERGRFWRTDGLAVVAQYEASLVDGGAEAALRFIEERRELVSKRCDVAMKCDSWAWETRTKHRKDYSKKYDGVGKSVMKRLISEGFDERDVEAFYYVSDCDVLYRMPRLTSKLWHRARPYVVPRILQAQTERLARERAVRVERRKQLILAAALMALRTPVPGLRHGYYPPPHTIDTFPPLAQLIQEDLDEPPTHHDPRLVAALAEAPSFVDAWVVETQKLLVSLLPDAPPEPGLSDADFSLLERATSVFRTRRHSPRIVYTVIGWDQARAHLHCFHQPPEWRLPGDGLVEFNSRGSAVAAELAVLLGLDPKTVTAAEMDATEVRFVCGVCPPESHGRRRPLTWRDCVEHGGSNAASHGPPSWIVLSPLAAADVRRREEPDDYSHAHVWSCTLCNDYLPSLGYHKDVKEHIVLKHAIAQPIEGEHLIHFKGPESPRRRRVFLSAEGAHPARFRCNRCTQAAPQVVKLFPRRAIQAHVQDRHLVDLSDDDWTEVELLMLPVTAG</sequence>
<comment type="caution">
    <text evidence="1">The sequence shown here is derived from an EMBL/GenBank/DDBJ whole genome shotgun (WGS) entry which is preliminary data.</text>
</comment>
<dbReference type="AlphaFoldDB" id="A0AAD7ACJ3"/>
<evidence type="ECO:0008006" key="3">
    <source>
        <dbReference type="Google" id="ProtNLM"/>
    </source>
</evidence>
<organism evidence="1 2">
    <name type="scientific">Mycena albidolilacea</name>
    <dbReference type="NCBI Taxonomy" id="1033008"/>
    <lineage>
        <taxon>Eukaryota</taxon>
        <taxon>Fungi</taxon>
        <taxon>Dikarya</taxon>
        <taxon>Basidiomycota</taxon>
        <taxon>Agaricomycotina</taxon>
        <taxon>Agaricomycetes</taxon>
        <taxon>Agaricomycetidae</taxon>
        <taxon>Agaricales</taxon>
        <taxon>Marasmiineae</taxon>
        <taxon>Mycenaceae</taxon>
        <taxon>Mycena</taxon>
    </lineage>
</organism>
<protein>
    <recommendedName>
        <fullName evidence="3">F-box domain-containing protein</fullName>
    </recommendedName>
</protein>